<proteinExistence type="predicted"/>
<gene>
    <name evidence="2" type="primary">tsaB</name>
    <name evidence="2" type="ORF">ENI34_04315</name>
</gene>
<evidence type="ECO:0000313" key="3">
    <source>
        <dbReference type="Proteomes" id="UP000885826"/>
    </source>
</evidence>
<dbReference type="PANTHER" id="PTHR11735:SF11">
    <property type="entry name" value="TRNA THREONYLCARBAMOYLADENOSINE BIOSYNTHESIS PROTEIN TSAB"/>
    <property type="match status" value="1"/>
</dbReference>
<dbReference type="Pfam" id="PF00814">
    <property type="entry name" value="TsaD"/>
    <property type="match status" value="1"/>
</dbReference>
<evidence type="ECO:0000313" key="2">
    <source>
        <dbReference type="EMBL" id="HEC78352.1"/>
    </source>
</evidence>
<dbReference type="GO" id="GO:0002949">
    <property type="term" value="P:tRNA threonylcarbamoyladenosine modification"/>
    <property type="evidence" value="ECO:0007669"/>
    <property type="project" value="InterPro"/>
</dbReference>
<reference evidence="2" key="1">
    <citation type="journal article" date="2020" name="mSystems">
        <title>Genome- and Community-Level Interaction Insights into Carbon Utilization and Element Cycling Functions of Hydrothermarchaeota in Hydrothermal Sediment.</title>
        <authorList>
            <person name="Zhou Z."/>
            <person name="Liu Y."/>
            <person name="Xu W."/>
            <person name="Pan J."/>
            <person name="Luo Z.H."/>
            <person name="Li M."/>
        </authorList>
    </citation>
    <scope>NUCLEOTIDE SEQUENCE</scope>
    <source>
        <strain evidence="2">HyVt-388</strain>
    </source>
</reference>
<sequence>MEGSLKLKILGIETSSPLFSLCVTDDETLIYEVIKNREMDAKTRDAEFFLEAQKIFRTFGGEIKVIVVSIGPGMFTSLRIGLSLAKALAFTHDIPIVAVNTLDIIGIPLSFLQTPVLAAINAYHQELYAAQYRNGERILDYMLTTATELNGLIQEQTLVVGSGVDLFKKVYPSGNAKFELIEGGFNIPLASNAVRLALPRISAKEYDNPETIEPFYIKKTDAERNYNKTHGT</sequence>
<dbReference type="InterPro" id="IPR022496">
    <property type="entry name" value="T6A_TsaB"/>
</dbReference>
<dbReference type="Gene3D" id="3.30.420.40">
    <property type="match status" value="2"/>
</dbReference>
<dbReference type="NCBIfam" id="TIGR03725">
    <property type="entry name" value="T6A_YeaZ"/>
    <property type="match status" value="1"/>
</dbReference>
<evidence type="ECO:0000259" key="1">
    <source>
        <dbReference type="Pfam" id="PF00814"/>
    </source>
</evidence>
<organism evidence="2 3">
    <name type="scientific">candidate division WOR-3 bacterium</name>
    <dbReference type="NCBI Taxonomy" id="2052148"/>
    <lineage>
        <taxon>Bacteria</taxon>
        <taxon>Bacteria division WOR-3</taxon>
    </lineage>
</organism>
<feature type="domain" description="Gcp-like" evidence="1">
    <location>
        <begin position="62"/>
        <end position="142"/>
    </location>
</feature>
<dbReference type="EMBL" id="DRIG01000045">
    <property type="protein sequence ID" value="HEC78352.1"/>
    <property type="molecule type" value="Genomic_DNA"/>
</dbReference>
<dbReference type="AlphaFoldDB" id="A0A9C9EMH4"/>
<dbReference type="InterPro" id="IPR043129">
    <property type="entry name" value="ATPase_NBD"/>
</dbReference>
<dbReference type="PANTHER" id="PTHR11735">
    <property type="entry name" value="TRNA N6-ADENOSINE THREONYLCARBAMOYLTRANSFERASE"/>
    <property type="match status" value="1"/>
</dbReference>
<comment type="caution">
    <text evidence="2">The sequence shown here is derived from an EMBL/GenBank/DDBJ whole genome shotgun (WGS) entry which is preliminary data.</text>
</comment>
<dbReference type="CDD" id="cd24032">
    <property type="entry name" value="ASKHA_NBD_TsaB"/>
    <property type="match status" value="1"/>
</dbReference>
<protein>
    <submittedName>
        <fullName evidence="2">tRNA (Adenosine(37)-N6)-threonylcarbamoyltransferase complex dimerization subunit type 1 TsaB</fullName>
    </submittedName>
</protein>
<name>A0A9C9EMH4_UNCW3</name>
<dbReference type="SUPFAM" id="SSF53067">
    <property type="entry name" value="Actin-like ATPase domain"/>
    <property type="match status" value="2"/>
</dbReference>
<dbReference type="GO" id="GO:0005829">
    <property type="term" value="C:cytosol"/>
    <property type="evidence" value="ECO:0007669"/>
    <property type="project" value="TreeGrafter"/>
</dbReference>
<dbReference type="InterPro" id="IPR000905">
    <property type="entry name" value="Gcp-like_dom"/>
</dbReference>
<dbReference type="Proteomes" id="UP000885826">
    <property type="component" value="Unassembled WGS sequence"/>
</dbReference>
<accession>A0A9C9EMH4</accession>